<proteinExistence type="predicted"/>
<evidence type="ECO:0000313" key="2">
    <source>
        <dbReference type="Proteomes" id="UP001151760"/>
    </source>
</evidence>
<reference evidence="1" key="1">
    <citation type="journal article" date="2022" name="Int. J. Mol. Sci.">
        <title>Draft Genome of Tanacetum Coccineum: Genomic Comparison of Closely Related Tanacetum-Family Plants.</title>
        <authorList>
            <person name="Yamashiro T."/>
            <person name="Shiraishi A."/>
            <person name="Nakayama K."/>
            <person name="Satake H."/>
        </authorList>
    </citation>
    <scope>NUCLEOTIDE SEQUENCE</scope>
</reference>
<sequence length="211" mass="25466">MLGPVNIKESYVDPITLVSFQILRYELFYDILVVIESFLDFEHEKRVKVNQKAHILELKRRNYKEYCSDILYVISIKEDTSYLCLKLHSAAMKRRPIRRIQKTLYVVSKIKYWNILEYYNRGSHSKKTQYAEIDNPTITMKEYVQLETEKALRNGRVYNWETATYDKIWYDEDVHYLRSFETEFPAIVYNDALTSKSDFSYEPTEPYWNIK</sequence>
<evidence type="ECO:0000313" key="1">
    <source>
        <dbReference type="EMBL" id="GJT49573.1"/>
    </source>
</evidence>
<keyword evidence="2" id="KW-1185">Reference proteome</keyword>
<accession>A0ABQ5EF95</accession>
<comment type="caution">
    <text evidence="1">The sequence shown here is derived from an EMBL/GenBank/DDBJ whole genome shotgun (WGS) entry which is preliminary data.</text>
</comment>
<dbReference type="Proteomes" id="UP001151760">
    <property type="component" value="Unassembled WGS sequence"/>
</dbReference>
<organism evidence="1 2">
    <name type="scientific">Tanacetum coccineum</name>
    <dbReference type="NCBI Taxonomy" id="301880"/>
    <lineage>
        <taxon>Eukaryota</taxon>
        <taxon>Viridiplantae</taxon>
        <taxon>Streptophyta</taxon>
        <taxon>Embryophyta</taxon>
        <taxon>Tracheophyta</taxon>
        <taxon>Spermatophyta</taxon>
        <taxon>Magnoliopsida</taxon>
        <taxon>eudicotyledons</taxon>
        <taxon>Gunneridae</taxon>
        <taxon>Pentapetalae</taxon>
        <taxon>asterids</taxon>
        <taxon>campanulids</taxon>
        <taxon>Asterales</taxon>
        <taxon>Asteraceae</taxon>
        <taxon>Asteroideae</taxon>
        <taxon>Anthemideae</taxon>
        <taxon>Anthemidinae</taxon>
        <taxon>Tanacetum</taxon>
    </lineage>
</organism>
<gene>
    <name evidence="1" type="ORF">Tco_0975730</name>
</gene>
<name>A0ABQ5EF95_9ASTR</name>
<protein>
    <submittedName>
        <fullName evidence="1">Uncharacterized protein</fullName>
    </submittedName>
</protein>
<dbReference type="EMBL" id="BQNB010016249">
    <property type="protein sequence ID" value="GJT49573.1"/>
    <property type="molecule type" value="Genomic_DNA"/>
</dbReference>
<reference evidence="1" key="2">
    <citation type="submission" date="2022-01" db="EMBL/GenBank/DDBJ databases">
        <authorList>
            <person name="Yamashiro T."/>
            <person name="Shiraishi A."/>
            <person name="Satake H."/>
            <person name="Nakayama K."/>
        </authorList>
    </citation>
    <scope>NUCLEOTIDE SEQUENCE</scope>
</reference>